<dbReference type="EMBL" id="JAEHNZ010000007">
    <property type="protein sequence ID" value="MBK0397512.1"/>
    <property type="molecule type" value="Genomic_DNA"/>
</dbReference>
<evidence type="ECO:0000313" key="2">
    <source>
        <dbReference type="Proteomes" id="UP000614058"/>
    </source>
</evidence>
<accession>A0ABS1BY92</accession>
<proteinExistence type="predicted"/>
<comment type="caution">
    <text evidence="1">The sequence shown here is derived from an EMBL/GenBank/DDBJ whole genome shotgun (WGS) entry which is preliminary data.</text>
</comment>
<dbReference type="RefSeq" id="WP_200523446.1">
    <property type="nucleotide sequence ID" value="NZ_JAEHNZ010000007.1"/>
</dbReference>
<sequence>MSGRKLTHGLEDCALLQQENSILALDTFVEPSYLVILAAFVTHNNIDPARIHIKSHHIRRYLETIGFHQILHNQELSVCRPNLGKNYSMLSSLDNESVTEIANQQIISCINHFTNNHRSDGLDKLKEVIGELHDNVWSHGMCRGFSMVQRYKSNGHDEMVFAIADTGGGFLRELNRIGGIAGVANHSQAIEWCIQKGHSSKKIEGEKEDGWAQQLPSDIIGNPMRGLARYRKENNHAGLGLAKLVELIDYYDGSLQIISGDALLSRHLRKTTMQPISLFWHGVVICFKLPYYGLQVAAIKESVDELHSILSKIIEDYRKE</sequence>
<evidence type="ECO:0000313" key="1">
    <source>
        <dbReference type="EMBL" id="MBK0397512.1"/>
    </source>
</evidence>
<dbReference type="Proteomes" id="UP000614058">
    <property type="component" value="Unassembled WGS sequence"/>
</dbReference>
<gene>
    <name evidence="1" type="ORF">JDW22_13270</name>
</gene>
<reference evidence="1 2" key="1">
    <citation type="journal article" date="2021" name="Pathogens">
        <title>Isolation and Characterization of Kingella bonacorsii sp. nov., A Novel Kingella Species Detected in a Stable Periodontitis Subject.</title>
        <authorList>
            <person name="Antezack A."/>
            <person name="Boxberger M."/>
            <person name="Rolland C."/>
            <person name="Monnet-Corti V."/>
            <person name="La Scola B."/>
        </authorList>
    </citation>
    <scope>NUCLEOTIDE SEQUENCE [LARGE SCALE GENOMIC DNA]</scope>
    <source>
        <strain evidence="1 2">Marseille-Q4569</strain>
    </source>
</reference>
<organism evidence="1 2">
    <name type="scientific">Kingella bonacorsii</name>
    <dbReference type="NCBI Taxonomy" id="2796361"/>
    <lineage>
        <taxon>Bacteria</taxon>
        <taxon>Pseudomonadati</taxon>
        <taxon>Pseudomonadota</taxon>
        <taxon>Betaproteobacteria</taxon>
        <taxon>Neisseriales</taxon>
        <taxon>Neisseriaceae</taxon>
        <taxon>Kingella</taxon>
    </lineage>
</organism>
<keyword evidence="2" id="KW-1185">Reference proteome</keyword>
<name>A0ABS1BY92_9NEIS</name>
<protein>
    <submittedName>
        <fullName evidence="1">Uncharacterized protein</fullName>
    </submittedName>
</protein>